<evidence type="ECO:0000313" key="2">
    <source>
        <dbReference type="Proteomes" id="UP000091857"/>
    </source>
</evidence>
<evidence type="ECO:0000313" key="1">
    <source>
        <dbReference type="EMBL" id="KAG8646544.1"/>
    </source>
</evidence>
<sequence length="30" mass="3533">MVMVINMISSGALLFINTNNYIVKFIIYFY</sequence>
<accession>A0ACB7H3H7</accession>
<comment type="caution">
    <text evidence="1">The sequence shown here is derived from an EMBL/GenBank/DDBJ whole genome shotgun (WGS) entry which is preliminary data.</text>
</comment>
<name>A0ACB7H3H7_MANES</name>
<dbReference type="Proteomes" id="UP000091857">
    <property type="component" value="Chromosome 9"/>
</dbReference>
<gene>
    <name evidence="1" type="ORF">MANES_09G012402v8</name>
</gene>
<reference evidence="2" key="1">
    <citation type="journal article" date="2016" name="Nat. Biotechnol.">
        <title>Sequencing wild and cultivated cassava and related species reveals extensive interspecific hybridization and genetic diversity.</title>
        <authorList>
            <person name="Bredeson J.V."/>
            <person name="Lyons J.B."/>
            <person name="Prochnik S.E."/>
            <person name="Wu G.A."/>
            <person name="Ha C.M."/>
            <person name="Edsinger-Gonzales E."/>
            <person name="Grimwood J."/>
            <person name="Schmutz J."/>
            <person name="Rabbi I.Y."/>
            <person name="Egesi C."/>
            <person name="Nauluvula P."/>
            <person name="Lebot V."/>
            <person name="Ndunguru J."/>
            <person name="Mkamilo G."/>
            <person name="Bart R.S."/>
            <person name="Setter T.L."/>
            <person name="Gleadow R.M."/>
            <person name="Kulakow P."/>
            <person name="Ferguson M.E."/>
            <person name="Rounsley S."/>
            <person name="Rokhsar D.S."/>
        </authorList>
    </citation>
    <scope>NUCLEOTIDE SEQUENCE [LARGE SCALE GENOMIC DNA]</scope>
    <source>
        <strain evidence="2">cv. AM560-2</strain>
    </source>
</reference>
<keyword evidence="2" id="KW-1185">Reference proteome</keyword>
<proteinExistence type="predicted"/>
<dbReference type="EMBL" id="CM004395">
    <property type="protein sequence ID" value="KAG8646544.1"/>
    <property type="molecule type" value="Genomic_DNA"/>
</dbReference>
<organism evidence="1 2">
    <name type="scientific">Manihot esculenta</name>
    <name type="common">Cassava</name>
    <name type="synonym">Jatropha manihot</name>
    <dbReference type="NCBI Taxonomy" id="3983"/>
    <lineage>
        <taxon>Eukaryota</taxon>
        <taxon>Viridiplantae</taxon>
        <taxon>Streptophyta</taxon>
        <taxon>Embryophyta</taxon>
        <taxon>Tracheophyta</taxon>
        <taxon>Spermatophyta</taxon>
        <taxon>Magnoliopsida</taxon>
        <taxon>eudicotyledons</taxon>
        <taxon>Gunneridae</taxon>
        <taxon>Pentapetalae</taxon>
        <taxon>rosids</taxon>
        <taxon>fabids</taxon>
        <taxon>Malpighiales</taxon>
        <taxon>Euphorbiaceae</taxon>
        <taxon>Crotonoideae</taxon>
        <taxon>Manihoteae</taxon>
        <taxon>Manihot</taxon>
    </lineage>
</organism>
<protein>
    <submittedName>
        <fullName evidence="1">Uncharacterized protein</fullName>
    </submittedName>
</protein>